<dbReference type="SMART" id="SM00304">
    <property type="entry name" value="HAMP"/>
    <property type="match status" value="1"/>
</dbReference>
<dbReference type="EMBL" id="JBHRSV010000026">
    <property type="protein sequence ID" value="MFC2926781.1"/>
    <property type="molecule type" value="Genomic_DNA"/>
</dbReference>
<evidence type="ECO:0000256" key="5">
    <source>
        <dbReference type="ARBA" id="ARBA00022519"/>
    </source>
</evidence>
<dbReference type="PANTHER" id="PTHR44936:SF5">
    <property type="entry name" value="SENSOR HISTIDINE KINASE ENVZ"/>
    <property type="match status" value="1"/>
</dbReference>
<dbReference type="SUPFAM" id="SSF47384">
    <property type="entry name" value="Homodimeric domain of signal transducing histidine kinase"/>
    <property type="match status" value="1"/>
</dbReference>
<dbReference type="Gene3D" id="1.10.287.130">
    <property type="match status" value="1"/>
</dbReference>
<evidence type="ECO:0000256" key="7">
    <source>
        <dbReference type="ARBA" id="ARBA00022679"/>
    </source>
</evidence>
<keyword evidence="20" id="KW-1185">Reference proteome</keyword>
<feature type="domain" description="HAMP" evidence="18">
    <location>
        <begin position="182"/>
        <end position="234"/>
    </location>
</feature>
<evidence type="ECO:0000256" key="14">
    <source>
        <dbReference type="ARBA" id="ARBA00023136"/>
    </source>
</evidence>
<dbReference type="SUPFAM" id="SSF55874">
    <property type="entry name" value="ATPase domain of HSP90 chaperone/DNA topoisomerase II/histidine kinase"/>
    <property type="match status" value="1"/>
</dbReference>
<feature type="transmembrane region" description="Helical" evidence="16">
    <location>
        <begin position="161"/>
        <end position="181"/>
    </location>
</feature>
<evidence type="ECO:0000256" key="2">
    <source>
        <dbReference type="ARBA" id="ARBA00004429"/>
    </source>
</evidence>
<keyword evidence="12 16" id="KW-1133">Transmembrane helix</keyword>
<dbReference type="SMART" id="SM00387">
    <property type="entry name" value="HATPase_c"/>
    <property type="match status" value="1"/>
</dbReference>
<keyword evidence="7" id="KW-0808">Transferase</keyword>
<evidence type="ECO:0000259" key="17">
    <source>
        <dbReference type="PROSITE" id="PS50109"/>
    </source>
</evidence>
<dbReference type="CDD" id="cd06225">
    <property type="entry name" value="HAMP"/>
    <property type="match status" value="1"/>
</dbReference>
<dbReference type="InterPro" id="IPR003594">
    <property type="entry name" value="HATPase_dom"/>
</dbReference>
<keyword evidence="11 19" id="KW-0067">ATP-binding</keyword>
<evidence type="ECO:0000256" key="3">
    <source>
        <dbReference type="ARBA" id="ARBA00012438"/>
    </source>
</evidence>
<evidence type="ECO:0000256" key="11">
    <source>
        <dbReference type="ARBA" id="ARBA00022840"/>
    </source>
</evidence>
<dbReference type="PROSITE" id="PS50885">
    <property type="entry name" value="HAMP"/>
    <property type="match status" value="1"/>
</dbReference>
<dbReference type="PRINTS" id="PR00344">
    <property type="entry name" value="BCTRLSENSOR"/>
</dbReference>
<sequence>MGPLKRFLPKGLFARSMLIFVLPVMMMQALIAWAFFEEHWETVTSRLSEGVAGDVAMMTLLFEQVGEDETAFAPYARNARETMRLDVDFRPGDTLPTSRRTSFFRTLDRTLRRALTAQIDKPVWFDTTRYPNYVDIRVQTETGVLRYIAYRERVFATTGHIFILWLLGATAILTLISVIFIRNQVKPIRRLADAAEQFGRGQDADWFKPAGAREVRQAAHAFLEMRRRIQRHIDQRTGLLAGVSHDLRTPLTRLKLHLALMPEGPDREEARRDVSEMEQMLEEYLTFARGEAGEETQVTDLSALVAEAVADAGRTGARIDLKAAGAVEAAVRPGMVKRAVANLVANAAAHGDRVAVSLRRAGSRIEILVDDDGPGIPPERYEEAFKPFSRLDDSRNQNRSGVGLGLAIARDVARSHGGDVTLSQSPMGGLRASLSIPGG</sequence>
<dbReference type="InterPro" id="IPR036890">
    <property type="entry name" value="HATPase_C_sf"/>
</dbReference>
<dbReference type="PROSITE" id="PS50109">
    <property type="entry name" value="HIS_KIN"/>
    <property type="match status" value="1"/>
</dbReference>
<keyword evidence="9" id="KW-0547">Nucleotide-binding</keyword>
<reference evidence="20" key="1">
    <citation type="journal article" date="2019" name="Int. J. Syst. Evol. Microbiol.">
        <title>The Global Catalogue of Microorganisms (GCM) 10K type strain sequencing project: providing services to taxonomists for standard genome sequencing and annotation.</title>
        <authorList>
            <consortium name="The Broad Institute Genomics Platform"/>
            <consortium name="The Broad Institute Genome Sequencing Center for Infectious Disease"/>
            <person name="Wu L."/>
            <person name="Ma J."/>
        </authorList>
    </citation>
    <scope>NUCLEOTIDE SEQUENCE [LARGE SCALE GENOMIC DNA]</scope>
    <source>
        <strain evidence="20">KCTC 52487</strain>
    </source>
</reference>
<evidence type="ECO:0000256" key="12">
    <source>
        <dbReference type="ARBA" id="ARBA00022989"/>
    </source>
</evidence>
<dbReference type="CDD" id="cd00082">
    <property type="entry name" value="HisKA"/>
    <property type="match status" value="1"/>
</dbReference>
<evidence type="ECO:0000313" key="19">
    <source>
        <dbReference type="EMBL" id="MFC2926781.1"/>
    </source>
</evidence>
<dbReference type="GO" id="GO:0005524">
    <property type="term" value="F:ATP binding"/>
    <property type="evidence" value="ECO:0007669"/>
    <property type="project" value="UniProtKB-KW"/>
</dbReference>
<protein>
    <recommendedName>
        <fullName evidence="3">histidine kinase</fullName>
        <ecNumber evidence="3">2.7.13.3</ecNumber>
    </recommendedName>
</protein>
<dbReference type="InterPro" id="IPR004358">
    <property type="entry name" value="Sig_transdc_His_kin-like_C"/>
</dbReference>
<evidence type="ECO:0000256" key="10">
    <source>
        <dbReference type="ARBA" id="ARBA00022777"/>
    </source>
</evidence>
<dbReference type="RefSeq" id="WP_343165110.1">
    <property type="nucleotide sequence ID" value="NZ_JBHRSV010000026.1"/>
</dbReference>
<dbReference type="Pfam" id="PF00672">
    <property type="entry name" value="HAMP"/>
    <property type="match status" value="1"/>
</dbReference>
<comment type="catalytic activity">
    <reaction evidence="1">
        <text>ATP + protein L-histidine = ADP + protein N-phospho-L-histidine.</text>
        <dbReference type="EC" id="2.7.13.3"/>
    </reaction>
</comment>
<keyword evidence="5" id="KW-0997">Cell inner membrane</keyword>
<dbReference type="InterPro" id="IPR036097">
    <property type="entry name" value="HisK_dim/P_sf"/>
</dbReference>
<comment type="subcellular location">
    <subcellularLocation>
        <location evidence="2">Cell inner membrane</location>
        <topology evidence="2">Multi-pass membrane protein</topology>
    </subcellularLocation>
</comment>
<dbReference type="EC" id="2.7.13.3" evidence="3"/>
<keyword evidence="6" id="KW-0597">Phosphoprotein</keyword>
<evidence type="ECO:0000256" key="16">
    <source>
        <dbReference type="SAM" id="Phobius"/>
    </source>
</evidence>
<dbReference type="Proteomes" id="UP001595379">
    <property type="component" value="Unassembled WGS sequence"/>
</dbReference>
<evidence type="ECO:0000256" key="4">
    <source>
        <dbReference type="ARBA" id="ARBA00022475"/>
    </source>
</evidence>
<keyword evidence="13" id="KW-0902">Two-component regulatory system</keyword>
<name>A0ABV6ZZ37_9PROT</name>
<dbReference type="InterPro" id="IPR003660">
    <property type="entry name" value="HAMP_dom"/>
</dbReference>
<dbReference type="SMART" id="SM00388">
    <property type="entry name" value="HisKA"/>
    <property type="match status" value="1"/>
</dbReference>
<dbReference type="InterPro" id="IPR003661">
    <property type="entry name" value="HisK_dim/P_dom"/>
</dbReference>
<evidence type="ECO:0000256" key="13">
    <source>
        <dbReference type="ARBA" id="ARBA00023012"/>
    </source>
</evidence>
<feature type="transmembrane region" description="Helical" evidence="16">
    <location>
        <begin position="12"/>
        <end position="36"/>
    </location>
</feature>
<comment type="caution">
    <text evidence="19">The sequence shown here is derived from an EMBL/GenBank/DDBJ whole genome shotgun (WGS) entry which is preliminary data.</text>
</comment>
<dbReference type="Gene3D" id="3.30.565.10">
    <property type="entry name" value="Histidine kinase-like ATPase, C-terminal domain"/>
    <property type="match status" value="1"/>
</dbReference>
<dbReference type="PANTHER" id="PTHR44936">
    <property type="entry name" value="SENSOR PROTEIN CREC"/>
    <property type="match status" value="1"/>
</dbReference>
<dbReference type="InterPro" id="IPR050980">
    <property type="entry name" value="2C_sensor_his_kinase"/>
</dbReference>
<feature type="region of interest" description="Disordered" evidence="15">
    <location>
        <begin position="418"/>
        <end position="439"/>
    </location>
</feature>
<dbReference type="InterPro" id="IPR005467">
    <property type="entry name" value="His_kinase_dom"/>
</dbReference>
<organism evidence="19 20">
    <name type="scientific">Hyphobacterium vulgare</name>
    <dbReference type="NCBI Taxonomy" id="1736751"/>
    <lineage>
        <taxon>Bacteria</taxon>
        <taxon>Pseudomonadati</taxon>
        <taxon>Pseudomonadota</taxon>
        <taxon>Alphaproteobacteria</taxon>
        <taxon>Maricaulales</taxon>
        <taxon>Maricaulaceae</taxon>
        <taxon>Hyphobacterium</taxon>
    </lineage>
</organism>
<keyword evidence="8 16" id="KW-0812">Transmembrane</keyword>
<evidence type="ECO:0000256" key="8">
    <source>
        <dbReference type="ARBA" id="ARBA00022692"/>
    </source>
</evidence>
<accession>A0ABV6ZZ37</accession>
<dbReference type="Pfam" id="PF00512">
    <property type="entry name" value="HisKA"/>
    <property type="match status" value="1"/>
</dbReference>
<evidence type="ECO:0000256" key="9">
    <source>
        <dbReference type="ARBA" id="ARBA00022741"/>
    </source>
</evidence>
<evidence type="ECO:0000256" key="15">
    <source>
        <dbReference type="SAM" id="MobiDB-lite"/>
    </source>
</evidence>
<keyword evidence="4" id="KW-1003">Cell membrane</keyword>
<feature type="domain" description="Histidine kinase" evidence="17">
    <location>
        <begin position="242"/>
        <end position="439"/>
    </location>
</feature>
<evidence type="ECO:0000256" key="1">
    <source>
        <dbReference type="ARBA" id="ARBA00000085"/>
    </source>
</evidence>
<gene>
    <name evidence="19" type="ORF">ACFOOR_11750</name>
</gene>
<evidence type="ECO:0000259" key="18">
    <source>
        <dbReference type="PROSITE" id="PS50885"/>
    </source>
</evidence>
<keyword evidence="10" id="KW-0418">Kinase</keyword>
<keyword evidence="14 16" id="KW-0472">Membrane</keyword>
<evidence type="ECO:0000256" key="6">
    <source>
        <dbReference type="ARBA" id="ARBA00022553"/>
    </source>
</evidence>
<dbReference type="Pfam" id="PF02518">
    <property type="entry name" value="HATPase_c"/>
    <property type="match status" value="1"/>
</dbReference>
<proteinExistence type="predicted"/>
<evidence type="ECO:0000313" key="20">
    <source>
        <dbReference type="Proteomes" id="UP001595379"/>
    </source>
</evidence>